<feature type="region of interest" description="Disordered" evidence="6">
    <location>
        <begin position="502"/>
        <end position="552"/>
    </location>
</feature>
<dbReference type="InterPro" id="IPR002081">
    <property type="entry name" value="Cryptochrome/DNA_photolyase_1"/>
</dbReference>
<dbReference type="SUPFAM" id="SSF52425">
    <property type="entry name" value="Cryptochrome/photolyase, N-terminal domain"/>
    <property type="match status" value="1"/>
</dbReference>
<protein>
    <recommendedName>
        <fullName evidence="7">Photolyase/cryptochrome alpha/beta domain-containing protein</fullName>
    </recommendedName>
</protein>
<evidence type="ECO:0000256" key="1">
    <source>
        <dbReference type="ARBA" id="ARBA00005862"/>
    </source>
</evidence>
<dbReference type="EMBL" id="KV919035">
    <property type="protein sequence ID" value="OSX72831.1"/>
    <property type="molecule type" value="Genomic_DNA"/>
</dbReference>
<feature type="site" description="Electron transfer via tryptophanyl radical" evidence="5">
    <location>
        <position position="359"/>
    </location>
</feature>
<dbReference type="PANTHER" id="PTHR11455">
    <property type="entry name" value="CRYPTOCHROME"/>
    <property type="match status" value="1"/>
</dbReference>
<evidence type="ECO:0000256" key="3">
    <source>
        <dbReference type="ARBA" id="ARBA00022827"/>
    </source>
</evidence>
<dbReference type="SUPFAM" id="SSF48173">
    <property type="entry name" value="Cryptochrome/photolyase FAD-binding domain"/>
    <property type="match status" value="1"/>
</dbReference>
<evidence type="ECO:0000259" key="7">
    <source>
        <dbReference type="PROSITE" id="PS51645"/>
    </source>
</evidence>
<keyword evidence="3 4" id="KW-0274">FAD</keyword>
<reference evidence="8 9" key="1">
    <citation type="submission" date="2017-03" db="EMBL/GenBank/DDBJ databases">
        <title>WGS assembly of Porphyra umbilicalis.</title>
        <authorList>
            <person name="Brawley S.H."/>
            <person name="Blouin N.A."/>
            <person name="Ficko-Blean E."/>
            <person name="Wheeler G.L."/>
            <person name="Lohr M."/>
            <person name="Goodson H.V."/>
            <person name="Jenkins J.W."/>
            <person name="Blaby-Haas C.E."/>
            <person name="Helliwell K.E."/>
            <person name="Chan C."/>
            <person name="Marriage T."/>
            <person name="Bhattacharya D."/>
            <person name="Klein A.S."/>
            <person name="Badis Y."/>
            <person name="Brodie J."/>
            <person name="Cao Y."/>
            <person name="Collen J."/>
            <person name="Dittami S.M."/>
            <person name="Gachon C.M."/>
            <person name="Green B.R."/>
            <person name="Karpowicz S."/>
            <person name="Kim J.W."/>
            <person name="Kudahl U."/>
            <person name="Lin S."/>
            <person name="Michel G."/>
            <person name="Mittag M."/>
            <person name="Olson B.J."/>
            <person name="Pangilinan J."/>
            <person name="Peng Y."/>
            <person name="Qiu H."/>
            <person name="Shu S."/>
            <person name="Singer J.T."/>
            <person name="Smith A.G."/>
            <person name="Sprecher B.N."/>
            <person name="Wagner V."/>
            <person name="Wang W."/>
            <person name="Wang Z.-Y."/>
            <person name="Yan J."/>
            <person name="Yarish C."/>
            <person name="Zoeuner-Riek S."/>
            <person name="Zhuang Y."/>
            <person name="Zou Y."/>
            <person name="Lindquist E.A."/>
            <person name="Grimwood J."/>
            <person name="Barry K."/>
            <person name="Rokhsar D.S."/>
            <person name="Schmutz J."/>
            <person name="Stiller J.W."/>
            <person name="Grossman A.R."/>
            <person name="Prochnik S.E."/>
        </authorList>
    </citation>
    <scope>NUCLEOTIDE SEQUENCE [LARGE SCALE GENOMIC DNA]</scope>
    <source>
        <strain evidence="8">4086291</strain>
    </source>
</reference>
<feature type="region of interest" description="Disordered" evidence="6">
    <location>
        <begin position="131"/>
        <end position="159"/>
    </location>
</feature>
<dbReference type="InterPro" id="IPR006050">
    <property type="entry name" value="DNA_photolyase_N"/>
</dbReference>
<dbReference type="Proteomes" id="UP000218209">
    <property type="component" value="Unassembled WGS sequence"/>
</dbReference>
<gene>
    <name evidence="8" type="ORF">BU14_0401s0002</name>
</gene>
<evidence type="ECO:0000313" key="9">
    <source>
        <dbReference type="Proteomes" id="UP000218209"/>
    </source>
</evidence>
<dbReference type="GO" id="GO:0043153">
    <property type="term" value="P:entrainment of circadian clock by photoperiod"/>
    <property type="evidence" value="ECO:0007669"/>
    <property type="project" value="TreeGrafter"/>
</dbReference>
<dbReference type="Pfam" id="PF03441">
    <property type="entry name" value="FAD_binding_7"/>
    <property type="match status" value="1"/>
</dbReference>
<comment type="similarity">
    <text evidence="1">Belongs to the DNA photolyase class-1 family.</text>
</comment>
<feature type="compositionally biased region" description="Pro residues" evidence="6">
    <location>
        <begin position="134"/>
        <end position="156"/>
    </location>
</feature>
<dbReference type="GO" id="GO:0005634">
    <property type="term" value="C:nucleus"/>
    <property type="evidence" value="ECO:0007669"/>
    <property type="project" value="TreeGrafter"/>
</dbReference>
<dbReference type="GO" id="GO:0071949">
    <property type="term" value="F:FAD binding"/>
    <property type="evidence" value="ECO:0007669"/>
    <property type="project" value="TreeGrafter"/>
</dbReference>
<feature type="binding site" evidence="4">
    <location>
        <begin position="372"/>
        <end position="374"/>
    </location>
    <ligand>
        <name>FAD</name>
        <dbReference type="ChEBI" id="CHEBI:57692"/>
    </ligand>
</feature>
<feature type="binding site" evidence="4">
    <location>
        <begin position="226"/>
        <end position="230"/>
    </location>
    <ligand>
        <name>FAD</name>
        <dbReference type="ChEBI" id="CHEBI:57692"/>
    </ligand>
</feature>
<organism evidence="8 9">
    <name type="scientific">Porphyra umbilicalis</name>
    <name type="common">Purple laver</name>
    <name type="synonym">Red alga</name>
    <dbReference type="NCBI Taxonomy" id="2786"/>
    <lineage>
        <taxon>Eukaryota</taxon>
        <taxon>Rhodophyta</taxon>
        <taxon>Bangiophyceae</taxon>
        <taxon>Bangiales</taxon>
        <taxon>Bangiaceae</taxon>
        <taxon>Porphyra</taxon>
    </lineage>
</organism>
<dbReference type="InterPro" id="IPR014729">
    <property type="entry name" value="Rossmann-like_a/b/a_fold"/>
</dbReference>
<dbReference type="InterPro" id="IPR005101">
    <property type="entry name" value="Cryptochr/Photolyase_FAD-bd"/>
</dbReference>
<feature type="domain" description="Photolyase/cryptochrome alpha/beta" evidence="7">
    <location>
        <begin position="1"/>
        <end position="104"/>
    </location>
</feature>
<dbReference type="GO" id="GO:0032922">
    <property type="term" value="P:circadian regulation of gene expression"/>
    <property type="evidence" value="ECO:0007669"/>
    <property type="project" value="TreeGrafter"/>
</dbReference>
<dbReference type="OrthoDB" id="435881at2759"/>
<sequence length="552" mass="57491">MLYVLEPAATTAPHTGAVRLRFLLESLTALDGELRARGSSLHVARVADGADVAAEVAAAAARCGATTLVYEDDDSPAGRQRDAAVGAAAAAAGLAVVTRSGHTLYPPALLLDAAGGVAPRTMAAFTSLVDRVGPPRPPLPTVGDDLPPPPPPPPPLGDGEAVADGAVPSLGALGWDAAAAAGLRVRGGEAAALQRMEAFLGRRGGAVVRAFEKPKTSMVAWRTPDTTVLSPYLAAGVLSPRTFYARLREVEAAGNGRHTRPPVSLVGQLLWREHFHLLAGSVPHFGRMAGNPLCRQIPWDDPSTDAAAAARHAAWATARTGYPAVDACMAQLRKEGWVHHLGRHLLACFATRGDLWLSWEAGAATFEELLLDWDPALNAGNWMWLSASAFFNSYFRVYGPVTWMRKVDPEGKFIRHYLPALARLPTAYIYEPWKAPAGVQAAAGVRIGDGGDYPAPIVDHAVVSKVNIDRMAKAFRSGAAAEKGGNKAPAVKVGGVGGWGGGANAKPAAATGAPSRGGRSAKAKADAAPVKTEESGGAGGLRTRSGRVSKKR</sequence>
<dbReference type="GO" id="GO:0003904">
    <property type="term" value="F:deoxyribodipyrimidine photo-lyase activity"/>
    <property type="evidence" value="ECO:0007669"/>
    <property type="project" value="TreeGrafter"/>
</dbReference>
<keyword evidence="2 4" id="KW-0285">Flavoprotein</keyword>
<dbReference type="PANTHER" id="PTHR11455:SF9">
    <property type="entry name" value="CRYPTOCHROME CIRCADIAN CLOCK 5 ISOFORM X1"/>
    <property type="match status" value="1"/>
</dbReference>
<dbReference type="Gene3D" id="1.10.579.10">
    <property type="entry name" value="DNA Cyclobutane Dipyrimidine Photolyase, subunit A, domain 3"/>
    <property type="match status" value="1"/>
</dbReference>
<dbReference type="PROSITE" id="PS51645">
    <property type="entry name" value="PHR_CRY_ALPHA_BETA"/>
    <property type="match status" value="1"/>
</dbReference>
<evidence type="ECO:0000256" key="4">
    <source>
        <dbReference type="PIRSR" id="PIRSR602081-1"/>
    </source>
</evidence>
<evidence type="ECO:0000313" key="8">
    <source>
        <dbReference type="EMBL" id="OSX72831.1"/>
    </source>
</evidence>
<dbReference type="InterPro" id="IPR036134">
    <property type="entry name" value="Crypto/Photolyase_FAD-like_sf"/>
</dbReference>
<feature type="site" description="Electron transfer via tryptophanyl radical" evidence="5">
    <location>
        <position position="299"/>
    </location>
</feature>
<dbReference type="GO" id="GO:0005737">
    <property type="term" value="C:cytoplasm"/>
    <property type="evidence" value="ECO:0007669"/>
    <property type="project" value="TreeGrafter"/>
</dbReference>
<dbReference type="Pfam" id="PF00875">
    <property type="entry name" value="DNA_photolyase"/>
    <property type="match status" value="1"/>
</dbReference>
<comment type="cofactor">
    <cofactor evidence="4">
        <name>FAD</name>
        <dbReference type="ChEBI" id="CHEBI:57692"/>
    </cofactor>
    <text evidence="4">Binds 1 FAD per subunit.</text>
</comment>
<dbReference type="AlphaFoldDB" id="A0A1X6NW38"/>
<keyword evidence="9" id="KW-1185">Reference proteome</keyword>
<evidence type="ECO:0000256" key="6">
    <source>
        <dbReference type="SAM" id="MobiDB-lite"/>
    </source>
</evidence>
<accession>A0A1X6NW38</accession>
<dbReference type="Gene3D" id="3.40.50.620">
    <property type="entry name" value="HUPs"/>
    <property type="match status" value="1"/>
</dbReference>
<feature type="compositionally biased region" description="Low complexity" evidence="6">
    <location>
        <begin position="504"/>
        <end position="514"/>
    </location>
</feature>
<dbReference type="GO" id="GO:0003677">
    <property type="term" value="F:DNA binding"/>
    <property type="evidence" value="ECO:0007669"/>
    <property type="project" value="TreeGrafter"/>
</dbReference>
<proteinExistence type="inferred from homology"/>
<dbReference type="Gene3D" id="1.25.40.80">
    <property type="match status" value="1"/>
</dbReference>
<feature type="site" description="Electron transfer via tryptophanyl radical" evidence="5">
    <location>
        <position position="382"/>
    </location>
</feature>
<evidence type="ECO:0000256" key="2">
    <source>
        <dbReference type="ARBA" id="ARBA00022630"/>
    </source>
</evidence>
<name>A0A1X6NW38_PORUM</name>
<dbReference type="InterPro" id="IPR036155">
    <property type="entry name" value="Crypto/Photolyase_N_sf"/>
</dbReference>
<evidence type="ECO:0000256" key="5">
    <source>
        <dbReference type="PIRSR" id="PIRSR602081-2"/>
    </source>
</evidence>
<feature type="binding site" evidence="4">
    <location>
        <begin position="268"/>
        <end position="275"/>
    </location>
    <ligand>
        <name>FAD</name>
        <dbReference type="ChEBI" id="CHEBI:57692"/>
    </ligand>
</feature>